<dbReference type="EMBL" id="JAIQCJ010002089">
    <property type="protein sequence ID" value="KAJ8783084.1"/>
    <property type="molecule type" value="Genomic_DNA"/>
</dbReference>
<dbReference type="Pfam" id="PF07647">
    <property type="entry name" value="SAM_2"/>
    <property type="match status" value="1"/>
</dbReference>
<sequence>MYACIFYIDSFLLILILILSLHHKYIFIICALIVCSEIDIAINMYSSYTAFGDLEIFLHGLGLEHMTDLLKERNITLRHLLTMRKDEFTKPHEAVDTRISTYKTDIFYYLLVIATSMSHIIAIIIVIKFV</sequence>
<feature type="transmembrane region" description="Helical" evidence="1">
    <location>
        <begin position="12"/>
        <end position="35"/>
    </location>
</feature>
<protein>
    <recommendedName>
        <fullName evidence="2">SAM domain-containing protein</fullName>
    </recommendedName>
</protein>
<organism evidence="3 4">
    <name type="scientific">Eschrichtius robustus</name>
    <name type="common">California gray whale</name>
    <name type="synonym">Eschrichtius gibbosus</name>
    <dbReference type="NCBI Taxonomy" id="9764"/>
    <lineage>
        <taxon>Eukaryota</taxon>
        <taxon>Metazoa</taxon>
        <taxon>Chordata</taxon>
        <taxon>Craniata</taxon>
        <taxon>Vertebrata</taxon>
        <taxon>Euteleostomi</taxon>
        <taxon>Mammalia</taxon>
        <taxon>Eutheria</taxon>
        <taxon>Laurasiatheria</taxon>
        <taxon>Artiodactyla</taxon>
        <taxon>Whippomorpha</taxon>
        <taxon>Cetacea</taxon>
        <taxon>Mysticeti</taxon>
        <taxon>Eschrichtiidae</taxon>
        <taxon>Eschrichtius</taxon>
    </lineage>
</organism>
<accession>A0AB34GUE1</accession>
<feature type="transmembrane region" description="Helical" evidence="1">
    <location>
        <begin position="106"/>
        <end position="127"/>
    </location>
</feature>
<comment type="caution">
    <text evidence="3">The sequence shown here is derived from an EMBL/GenBank/DDBJ whole genome shotgun (WGS) entry which is preliminary data.</text>
</comment>
<feature type="domain" description="SAM" evidence="2">
    <location>
        <begin position="47"/>
        <end position="87"/>
    </location>
</feature>
<evidence type="ECO:0000256" key="1">
    <source>
        <dbReference type="SAM" id="Phobius"/>
    </source>
</evidence>
<dbReference type="InterPro" id="IPR001660">
    <property type="entry name" value="SAM"/>
</dbReference>
<gene>
    <name evidence="3" type="ORF">J1605_009692</name>
</gene>
<keyword evidence="1" id="KW-0812">Transmembrane</keyword>
<evidence type="ECO:0000259" key="2">
    <source>
        <dbReference type="Pfam" id="PF07647"/>
    </source>
</evidence>
<keyword evidence="1" id="KW-1133">Transmembrane helix</keyword>
<keyword evidence="1" id="KW-0472">Membrane</keyword>
<keyword evidence="4" id="KW-1185">Reference proteome</keyword>
<evidence type="ECO:0000313" key="4">
    <source>
        <dbReference type="Proteomes" id="UP001159641"/>
    </source>
</evidence>
<evidence type="ECO:0000313" key="3">
    <source>
        <dbReference type="EMBL" id="KAJ8783084.1"/>
    </source>
</evidence>
<dbReference type="Proteomes" id="UP001159641">
    <property type="component" value="Unassembled WGS sequence"/>
</dbReference>
<reference evidence="3 4" key="1">
    <citation type="submission" date="2022-11" db="EMBL/GenBank/DDBJ databases">
        <title>Whole genome sequence of Eschrichtius robustus ER-17-0199.</title>
        <authorList>
            <person name="Bruniche-Olsen A."/>
            <person name="Black A.N."/>
            <person name="Fields C.J."/>
            <person name="Walden K."/>
            <person name="Dewoody J.A."/>
        </authorList>
    </citation>
    <scope>NUCLEOTIDE SEQUENCE [LARGE SCALE GENOMIC DNA]</scope>
    <source>
        <strain evidence="3">ER-17-0199</strain>
        <tissue evidence="3">Blubber</tissue>
    </source>
</reference>
<name>A0AB34GUE1_ESCRO</name>
<dbReference type="AlphaFoldDB" id="A0AB34GUE1"/>
<proteinExistence type="predicted"/>